<proteinExistence type="predicted"/>
<dbReference type="Proteomes" id="UP001295794">
    <property type="component" value="Unassembled WGS sequence"/>
</dbReference>
<protein>
    <recommendedName>
        <fullName evidence="3">Aminoglycoside phosphotransferase domain-containing protein</fullName>
    </recommendedName>
</protein>
<keyword evidence="2" id="KW-1185">Reference proteome</keyword>
<accession>A0AAD2GU82</accession>
<name>A0AAD2GU82_9AGAR</name>
<evidence type="ECO:0000313" key="1">
    <source>
        <dbReference type="EMBL" id="CAK5262249.1"/>
    </source>
</evidence>
<evidence type="ECO:0000313" key="2">
    <source>
        <dbReference type="Proteomes" id="UP001295794"/>
    </source>
</evidence>
<dbReference type="AlphaFoldDB" id="A0AAD2GU82"/>
<gene>
    <name evidence="1" type="ORF">MYCIT1_LOCUS800</name>
</gene>
<sequence>MFNTSTMAPPTITIEQAQAVVDKHLSSESDTPATIVNFIKVSHGFSYNPLLTTYLLDLAISTNAEPTHSTFLVVSNADEDQASEVYKPNSLALFPQIISVIRQNTTIPIPEPKFSDPDDILPYMYLTTPIYPLVSSRLISLADARAGRALNAKQQAYIDLQLGKYLGELHNGAMNDFFGLPSATPPSNPSYEWQETFTSLLESLLDASAASIEEPVLAQLRTALARAISAFLFADVEVPSLIWFTGSADDVFLAFAASGELNAFAILPSVAHALWGDPLLETFFLDASDTFWEAYRATRGADGNLIVFPRQRTKRVWYDVFLALVVLREHRDSDGEKNVWARERLKQSAAKLVDAPCY</sequence>
<organism evidence="1 2">
    <name type="scientific">Mycena citricolor</name>
    <dbReference type="NCBI Taxonomy" id="2018698"/>
    <lineage>
        <taxon>Eukaryota</taxon>
        <taxon>Fungi</taxon>
        <taxon>Dikarya</taxon>
        <taxon>Basidiomycota</taxon>
        <taxon>Agaricomycotina</taxon>
        <taxon>Agaricomycetes</taxon>
        <taxon>Agaricomycetidae</taxon>
        <taxon>Agaricales</taxon>
        <taxon>Marasmiineae</taxon>
        <taxon>Mycenaceae</taxon>
        <taxon>Mycena</taxon>
    </lineage>
</organism>
<reference evidence="1" key="1">
    <citation type="submission" date="2023-11" db="EMBL/GenBank/DDBJ databases">
        <authorList>
            <person name="De Vega J J."/>
            <person name="De Vega J J."/>
        </authorList>
    </citation>
    <scope>NUCLEOTIDE SEQUENCE</scope>
</reference>
<comment type="caution">
    <text evidence="1">The sequence shown here is derived from an EMBL/GenBank/DDBJ whole genome shotgun (WGS) entry which is preliminary data.</text>
</comment>
<evidence type="ECO:0008006" key="3">
    <source>
        <dbReference type="Google" id="ProtNLM"/>
    </source>
</evidence>
<dbReference type="EMBL" id="CAVNYO010000012">
    <property type="protein sequence ID" value="CAK5262249.1"/>
    <property type="molecule type" value="Genomic_DNA"/>
</dbReference>